<dbReference type="Proteomes" id="UP000626370">
    <property type="component" value="Unassembled WGS sequence"/>
</dbReference>
<dbReference type="Pfam" id="PF08237">
    <property type="entry name" value="PE-PPE"/>
    <property type="match status" value="1"/>
</dbReference>
<accession>A0ABQ3IXC3</accession>
<dbReference type="RefSeq" id="WP_189378976.1">
    <property type="nucleotide sequence ID" value="NZ_BNAH01000012.1"/>
</dbReference>
<feature type="domain" description="PE-PPE" evidence="1">
    <location>
        <begin position="139"/>
        <end position="201"/>
    </location>
</feature>
<dbReference type="EMBL" id="BNAH01000012">
    <property type="protein sequence ID" value="GHE97617.1"/>
    <property type="molecule type" value="Genomic_DNA"/>
</dbReference>
<organism evidence="2 3">
    <name type="scientific">Thalassotalea profundi</name>
    <dbReference type="NCBI Taxonomy" id="2036687"/>
    <lineage>
        <taxon>Bacteria</taxon>
        <taxon>Pseudomonadati</taxon>
        <taxon>Pseudomonadota</taxon>
        <taxon>Gammaproteobacteria</taxon>
        <taxon>Alteromonadales</taxon>
        <taxon>Colwelliaceae</taxon>
        <taxon>Thalassotalea</taxon>
    </lineage>
</organism>
<dbReference type="PANTHER" id="PTHR42044:SF2">
    <property type="entry name" value="DUF676 DOMAIN-CONTAINING PROTEIN"/>
    <property type="match status" value="1"/>
</dbReference>
<reference evidence="3" key="1">
    <citation type="journal article" date="2019" name="Int. J. Syst. Evol. Microbiol.">
        <title>The Global Catalogue of Microorganisms (GCM) 10K type strain sequencing project: providing services to taxonomists for standard genome sequencing and annotation.</title>
        <authorList>
            <consortium name="The Broad Institute Genomics Platform"/>
            <consortium name="The Broad Institute Genome Sequencing Center for Infectious Disease"/>
            <person name="Wu L."/>
            <person name="Ma J."/>
        </authorList>
    </citation>
    <scope>NUCLEOTIDE SEQUENCE [LARGE SCALE GENOMIC DNA]</scope>
    <source>
        <strain evidence="3">CGMCC 1.15922</strain>
    </source>
</reference>
<comment type="caution">
    <text evidence="2">The sequence shown here is derived from an EMBL/GenBank/DDBJ whole genome shotgun (WGS) entry which is preliminary data.</text>
</comment>
<gene>
    <name evidence="2" type="ORF">GCM10011501_29050</name>
</gene>
<keyword evidence="3" id="KW-1185">Reference proteome</keyword>
<dbReference type="InterPro" id="IPR013228">
    <property type="entry name" value="PE-PPE_C"/>
</dbReference>
<dbReference type="SUPFAM" id="SSF53474">
    <property type="entry name" value="alpha/beta-Hydrolases"/>
    <property type="match status" value="1"/>
</dbReference>
<dbReference type="Gene3D" id="3.40.50.1820">
    <property type="entry name" value="alpha/beta hydrolase"/>
    <property type="match status" value="1"/>
</dbReference>
<evidence type="ECO:0000259" key="1">
    <source>
        <dbReference type="Pfam" id="PF08237"/>
    </source>
</evidence>
<proteinExistence type="predicted"/>
<name>A0ABQ3IXC3_9GAMM</name>
<sequence length="279" mass="31225">MNKIIEKYLDKAFGSTLLDDLRLVLDSGINLLDLLNTKTIRHPESEINFRKQLIVQKVKAVVSSKLPTLATEQSKSDKKPRVLFINGIVTPYSVAKHQADILNKAIRQDVALIYNETDGLFQDLLECNQGRSGVLTDVAQRMLEAIEAQLLEEGELTIVAYSQGAIISTSALIELAKNATEEDLSRIRYITFGAGFKTSVLSTHIYCEHFANSDDPVTWLGLQHIDFPYSGELFIRQAKGHFLIADYLIPMMNGATYGDSWFEKQIHLSDHQTPSSVLP</sequence>
<dbReference type="InterPro" id="IPR029058">
    <property type="entry name" value="AB_hydrolase_fold"/>
</dbReference>
<evidence type="ECO:0000313" key="3">
    <source>
        <dbReference type="Proteomes" id="UP000626370"/>
    </source>
</evidence>
<dbReference type="PANTHER" id="PTHR42044">
    <property type="entry name" value="DUF676 DOMAIN-CONTAINING PROTEIN-RELATED"/>
    <property type="match status" value="1"/>
</dbReference>
<protein>
    <recommendedName>
        <fullName evidence="1">PE-PPE domain-containing protein</fullName>
    </recommendedName>
</protein>
<evidence type="ECO:0000313" key="2">
    <source>
        <dbReference type="EMBL" id="GHE97617.1"/>
    </source>
</evidence>